<accession>J9GNE7</accession>
<sequence>MDSSTQEEFRKFLPSHHCRQHPLQLQQLLLRQTLHASPCNRYSNAQSFQYGKTLLVPSRNQGNRQPQRQLHGTFGGQLSAHRKICQQTSEKGPHLDQCHGSSCQRGLRLSVVVHRRKSRETGTLRFGLQSGT</sequence>
<dbReference type="AlphaFoldDB" id="J9GNE7"/>
<comment type="caution">
    <text evidence="1">The sequence shown here is derived from an EMBL/GenBank/DDBJ whole genome shotgun (WGS) entry which is preliminary data.</text>
</comment>
<protein>
    <submittedName>
        <fullName evidence="1">Uncharacterized protein</fullName>
    </submittedName>
</protein>
<proteinExistence type="predicted"/>
<name>J9GNE7_9ZZZZ</name>
<evidence type="ECO:0000313" key="1">
    <source>
        <dbReference type="EMBL" id="EJX09139.1"/>
    </source>
</evidence>
<dbReference type="EMBL" id="AMCI01000453">
    <property type="protein sequence ID" value="EJX09139.1"/>
    <property type="molecule type" value="Genomic_DNA"/>
</dbReference>
<reference evidence="1" key="1">
    <citation type="journal article" date="2012" name="PLoS ONE">
        <title>Gene sets for utilization of primary and secondary nutrition supplies in the distal gut of endangered iberian lynx.</title>
        <authorList>
            <person name="Alcaide M."/>
            <person name="Messina E."/>
            <person name="Richter M."/>
            <person name="Bargiela R."/>
            <person name="Peplies J."/>
            <person name="Huws S.A."/>
            <person name="Newbold C.J."/>
            <person name="Golyshin P.N."/>
            <person name="Simon M.A."/>
            <person name="Lopez G."/>
            <person name="Yakimov M.M."/>
            <person name="Ferrer M."/>
        </authorList>
    </citation>
    <scope>NUCLEOTIDE SEQUENCE</scope>
</reference>
<organism evidence="1">
    <name type="scientific">gut metagenome</name>
    <dbReference type="NCBI Taxonomy" id="749906"/>
    <lineage>
        <taxon>unclassified sequences</taxon>
        <taxon>metagenomes</taxon>
        <taxon>organismal metagenomes</taxon>
    </lineage>
</organism>
<gene>
    <name evidence="1" type="ORF">EVA_02751</name>
</gene>